<feature type="domain" description="DNA helicase Pif1-like 2B" evidence="5">
    <location>
        <begin position="501"/>
        <end position="543"/>
    </location>
</feature>
<gene>
    <name evidence="7" type="ORF">X801_01693</name>
</gene>
<evidence type="ECO:0000256" key="3">
    <source>
        <dbReference type="SAM" id="MobiDB-lite"/>
    </source>
</evidence>
<dbReference type="Pfam" id="PF21530">
    <property type="entry name" value="Pif1_2B_dom"/>
    <property type="match status" value="1"/>
</dbReference>
<reference evidence="7 8" key="1">
    <citation type="submission" date="2015-03" db="EMBL/GenBank/DDBJ databases">
        <title>Draft genome of the nematode, Opisthorchis viverrini.</title>
        <authorList>
            <person name="Mitreva M."/>
        </authorList>
    </citation>
    <scope>NUCLEOTIDE SEQUENCE [LARGE SCALE GENOMIC DNA]</scope>
    <source>
        <strain evidence="7">Khon Kaen</strain>
    </source>
</reference>
<evidence type="ECO:0000313" key="8">
    <source>
        <dbReference type="Proteomes" id="UP000243686"/>
    </source>
</evidence>
<keyword evidence="8" id="KW-1185">Reference proteome</keyword>
<dbReference type="Gene3D" id="3.40.50.300">
    <property type="entry name" value="P-loop containing nucleotide triphosphate hydrolases"/>
    <property type="match status" value="1"/>
</dbReference>
<keyword evidence="2" id="KW-0378">Hydrolase</keyword>
<dbReference type="Pfam" id="PF25344">
    <property type="entry name" value="PH_LRR1"/>
    <property type="match status" value="1"/>
</dbReference>
<dbReference type="InterPro" id="IPR051055">
    <property type="entry name" value="PIF1_helicase"/>
</dbReference>
<evidence type="ECO:0000256" key="2">
    <source>
        <dbReference type="RuleBase" id="RU363044"/>
    </source>
</evidence>
<keyword evidence="2" id="KW-0067">ATP-binding</keyword>
<dbReference type="CDD" id="cd18809">
    <property type="entry name" value="SF1_C_RecD"/>
    <property type="match status" value="1"/>
</dbReference>
<dbReference type="CDD" id="cd18037">
    <property type="entry name" value="DEXSc_Pif1_like"/>
    <property type="match status" value="1"/>
</dbReference>
<dbReference type="GO" id="GO:0016887">
    <property type="term" value="F:ATP hydrolysis activity"/>
    <property type="evidence" value="ECO:0007669"/>
    <property type="project" value="RHEA"/>
</dbReference>
<comment type="similarity">
    <text evidence="2">Belongs to the helicase family.</text>
</comment>
<sequence length="694" mass="76948">MSLALRCCVTVEELAEDKCTVRRRISLKDSKLSLVRDDAHQLLLRLTPIKETRTNSFILKSLGYPVLELDLHKRFLSQGKATISLPVHSVRLLISNCPPDRLRLFLGTLRVKLKATQTAARRRVERDAPPTSLSLLEEVSPLRLSKSASRPLTPPDLSGIPKIEGNLDVLAPDACSSDALRDGPLFISTPDRKTVKRIGRSFSHVVSPLKDGSSVTTQNDLQMKVVELVKRGSNVFCTGGAGTGKSHLIRRLIGILPPDCTAVTASTGTAANLIGGTTIHAFSGVGALLSSEIVDSEESTQAWLAALRARLTALPAVNGRWRKIQHLIIDEISMLSSQLFTRLDLLARETRCPVNDSKREVVQRAFGGLQVIVFGDFYQLPPVSKQSKTQFAFESPSWKACRFACVELVRSWRQSDDPELARVLSVTREGRCPDWARQLLMSRCHSSSDDKNSVRKGGLVATRLCTHRNDAEAWNMQMLASLPGNAKVFRAKDSSPASSKRLDLICPAPRALHLKVGAQVMLLRNLDTNRGLVNGARGVVERLGGDGEPPQVRFFLKRLGSGSEKDHTVLHTVQYERWNLRVDGTGHVDAYRRQLPLNLAWAVSVHKSQGITLDTAELALSKVFECGQAYVALSRCRTLSGLRLLDWRPEVIQANPKVVQFYAMLRRNQQALERGEIESDDDTSFSPIRRVRRR</sequence>
<dbReference type="EMBL" id="KV891784">
    <property type="protein sequence ID" value="OON22404.1"/>
    <property type="molecule type" value="Genomic_DNA"/>
</dbReference>
<keyword evidence="2" id="KW-0234">DNA repair</keyword>
<evidence type="ECO:0000256" key="1">
    <source>
        <dbReference type="ARBA" id="ARBA00023242"/>
    </source>
</evidence>
<dbReference type="PANTHER" id="PTHR47642">
    <property type="entry name" value="ATP-DEPENDENT DNA HELICASE"/>
    <property type="match status" value="1"/>
</dbReference>
<feature type="domain" description="PIF1/LRR1 pleckstrin homology" evidence="6">
    <location>
        <begin position="4"/>
        <end position="119"/>
    </location>
</feature>
<comment type="cofactor">
    <cofactor evidence="2">
        <name>Mg(2+)</name>
        <dbReference type="ChEBI" id="CHEBI:18420"/>
    </cofactor>
</comment>
<keyword evidence="2" id="KW-0233">DNA recombination</keyword>
<protein>
    <recommendedName>
        <fullName evidence="2">ATP-dependent DNA helicase</fullName>
        <ecNumber evidence="2">5.6.2.3</ecNumber>
    </recommendedName>
</protein>
<keyword evidence="2" id="KW-0227">DNA damage</keyword>
<evidence type="ECO:0000259" key="5">
    <source>
        <dbReference type="Pfam" id="PF21530"/>
    </source>
</evidence>
<dbReference type="InterPro" id="IPR027417">
    <property type="entry name" value="P-loop_NTPase"/>
</dbReference>
<dbReference type="GO" id="GO:0006281">
    <property type="term" value="P:DNA repair"/>
    <property type="evidence" value="ECO:0007669"/>
    <property type="project" value="UniProtKB-KW"/>
</dbReference>
<dbReference type="GO" id="GO:0000723">
    <property type="term" value="P:telomere maintenance"/>
    <property type="evidence" value="ECO:0007669"/>
    <property type="project" value="InterPro"/>
</dbReference>
<keyword evidence="2" id="KW-0547">Nucleotide-binding</keyword>
<comment type="catalytic activity">
    <reaction evidence="2">
        <text>ATP + H2O = ADP + phosphate + H(+)</text>
        <dbReference type="Rhea" id="RHEA:13065"/>
        <dbReference type="ChEBI" id="CHEBI:15377"/>
        <dbReference type="ChEBI" id="CHEBI:15378"/>
        <dbReference type="ChEBI" id="CHEBI:30616"/>
        <dbReference type="ChEBI" id="CHEBI:43474"/>
        <dbReference type="ChEBI" id="CHEBI:456216"/>
        <dbReference type="EC" id="5.6.2.3"/>
    </reaction>
</comment>
<dbReference type="InterPro" id="IPR057437">
    <property type="entry name" value="PIF1/LRR1_PH"/>
</dbReference>
<proteinExistence type="inferred from homology"/>
<dbReference type="Pfam" id="PF05970">
    <property type="entry name" value="PIF1"/>
    <property type="match status" value="1"/>
</dbReference>
<accession>A0A1S8X6P4</accession>
<dbReference type="AlphaFoldDB" id="A0A1S8X6P4"/>
<keyword evidence="1" id="KW-0539">Nucleus</keyword>
<dbReference type="InterPro" id="IPR049163">
    <property type="entry name" value="Pif1-like_2B_dom"/>
</dbReference>
<dbReference type="PANTHER" id="PTHR47642:SF7">
    <property type="entry name" value="ATP-DEPENDENT DNA HELICASE PIF1"/>
    <property type="match status" value="1"/>
</dbReference>
<organism evidence="7 8">
    <name type="scientific">Opisthorchis viverrini</name>
    <name type="common">Southeast Asian liver fluke</name>
    <dbReference type="NCBI Taxonomy" id="6198"/>
    <lineage>
        <taxon>Eukaryota</taxon>
        <taxon>Metazoa</taxon>
        <taxon>Spiralia</taxon>
        <taxon>Lophotrochozoa</taxon>
        <taxon>Platyhelminthes</taxon>
        <taxon>Trematoda</taxon>
        <taxon>Digenea</taxon>
        <taxon>Opisthorchiida</taxon>
        <taxon>Opisthorchiata</taxon>
        <taxon>Opisthorchiidae</taxon>
        <taxon>Opisthorchis</taxon>
    </lineage>
</organism>
<name>A0A1S8X6P4_OPIVI</name>
<dbReference type="Proteomes" id="UP000243686">
    <property type="component" value="Unassembled WGS sequence"/>
</dbReference>
<keyword evidence="2" id="KW-0347">Helicase</keyword>
<evidence type="ECO:0000259" key="6">
    <source>
        <dbReference type="Pfam" id="PF25344"/>
    </source>
</evidence>
<evidence type="ECO:0000259" key="4">
    <source>
        <dbReference type="Pfam" id="PF05970"/>
    </source>
</evidence>
<dbReference type="SUPFAM" id="SSF52540">
    <property type="entry name" value="P-loop containing nucleoside triphosphate hydrolases"/>
    <property type="match status" value="2"/>
</dbReference>
<dbReference type="GO" id="GO:0006310">
    <property type="term" value="P:DNA recombination"/>
    <property type="evidence" value="ECO:0007669"/>
    <property type="project" value="UniProtKB-KW"/>
</dbReference>
<dbReference type="GO" id="GO:0005524">
    <property type="term" value="F:ATP binding"/>
    <property type="evidence" value="ECO:0007669"/>
    <property type="project" value="UniProtKB-KW"/>
</dbReference>
<evidence type="ECO:0000313" key="7">
    <source>
        <dbReference type="EMBL" id="OON22404.1"/>
    </source>
</evidence>
<dbReference type="EC" id="5.6.2.3" evidence="2"/>
<dbReference type="GO" id="GO:0043139">
    <property type="term" value="F:5'-3' DNA helicase activity"/>
    <property type="evidence" value="ECO:0007669"/>
    <property type="project" value="UniProtKB-EC"/>
</dbReference>
<dbReference type="InterPro" id="IPR010285">
    <property type="entry name" value="DNA_helicase_pif1-like_DEAD"/>
</dbReference>
<feature type="region of interest" description="Disordered" evidence="3">
    <location>
        <begin position="675"/>
        <end position="694"/>
    </location>
</feature>
<feature type="domain" description="DNA helicase Pif1-like DEAD-box helicase" evidence="4">
    <location>
        <begin position="225"/>
        <end position="417"/>
    </location>
</feature>